<dbReference type="AlphaFoldDB" id="A0A9J6B5N4"/>
<accession>A0A9J6B5N4</accession>
<dbReference type="OrthoDB" id="1730528at2759"/>
<dbReference type="Proteomes" id="UP000824120">
    <property type="component" value="Chromosome 1"/>
</dbReference>
<evidence type="ECO:0000313" key="3">
    <source>
        <dbReference type="Proteomes" id="UP000824120"/>
    </source>
</evidence>
<proteinExistence type="predicted"/>
<keyword evidence="1" id="KW-0175">Coiled coil</keyword>
<evidence type="ECO:0008006" key="4">
    <source>
        <dbReference type="Google" id="ProtNLM"/>
    </source>
</evidence>
<feature type="coiled-coil region" evidence="1">
    <location>
        <begin position="83"/>
        <end position="117"/>
    </location>
</feature>
<reference evidence="2 3" key="1">
    <citation type="submission" date="2020-09" db="EMBL/GenBank/DDBJ databases">
        <title>De no assembly of potato wild relative species, Solanum commersonii.</title>
        <authorList>
            <person name="Cho K."/>
        </authorList>
    </citation>
    <scope>NUCLEOTIDE SEQUENCE [LARGE SCALE GENOMIC DNA]</scope>
    <source>
        <strain evidence="2">LZ3.2</strain>
        <tissue evidence="2">Leaf</tissue>
    </source>
</reference>
<keyword evidence="3" id="KW-1185">Reference proteome</keyword>
<comment type="caution">
    <text evidence="2">The sequence shown here is derived from an EMBL/GenBank/DDBJ whole genome shotgun (WGS) entry which is preliminary data.</text>
</comment>
<sequence>MTYSGWKKKNVTLRGGPVVWAWDFHVGGLKLETPWQRKQGVCPFGSSSSHRACLVQDGVDTFEAPRHQNDRNEDIEMGIQRPMDSGELRLDEFLKQVQQIEKQYEKLEKLLKKLQSIGGVGVDEAFSNQVVDSSRDCLLVTKQTKNDTFIGILLSRLVFKANSPSQVRFDSTANTLTLLKGPCLVST</sequence>
<protein>
    <recommendedName>
        <fullName evidence="4">Syntaxin N-terminal domain-containing protein</fullName>
    </recommendedName>
</protein>
<evidence type="ECO:0000313" key="2">
    <source>
        <dbReference type="EMBL" id="KAG5631900.1"/>
    </source>
</evidence>
<gene>
    <name evidence="2" type="ORF">H5410_003617</name>
</gene>
<evidence type="ECO:0000256" key="1">
    <source>
        <dbReference type="SAM" id="Coils"/>
    </source>
</evidence>
<name>A0A9J6B5N4_SOLCO</name>
<dbReference type="EMBL" id="JACXVP010000001">
    <property type="protein sequence ID" value="KAG5631900.1"/>
    <property type="molecule type" value="Genomic_DNA"/>
</dbReference>
<organism evidence="2 3">
    <name type="scientific">Solanum commersonii</name>
    <name type="common">Commerson's wild potato</name>
    <name type="synonym">Commerson's nightshade</name>
    <dbReference type="NCBI Taxonomy" id="4109"/>
    <lineage>
        <taxon>Eukaryota</taxon>
        <taxon>Viridiplantae</taxon>
        <taxon>Streptophyta</taxon>
        <taxon>Embryophyta</taxon>
        <taxon>Tracheophyta</taxon>
        <taxon>Spermatophyta</taxon>
        <taxon>Magnoliopsida</taxon>
        <taxon>eudicotyledons</taxon>
        <taxon>Gunneridae</taxon>
        <taxon>Pentapetalae</taxon>
        <taxon>asterids</taxon>
        <taxon>lamiids</taxon>
        <taxon>Solanales</taxon>
        <taxon>Solanaceae</taxon>
        <taxon>Solanoideae</taxon>
        <taxon>Solaneae</taxon>
        <taxon>Solanum</taxon>
    </lineage>
</organism>